<dbReference type="eggNOG" id="ENOG502Z8DV">
    <property type="taxonomic scope" value="Bacteria"/>
</dbReference>
<dbReference type="EMBL" id="FQZN01000031">
    <property type="protein sequence ID" value="SHJ49058.1"/>
    <property type="molecule type" value="Genomic_DNA"/>
</dbReference>
<dbReference type="Proteomes" id="UP000184192">
    <property type="component" value="Unassembled WGS sequence"/>
</dbReference>
<protein>
    <recommendedName>
        <fullName evidence="1">DUF5018 domain-containing protein</fullName>
    </recommendedName>
</protein>
<evidence type="ECO:0000313" key="3">
    <source>
        <dbReference type="Proteomes" id="UP000184192"/>
    </source>
</evidence>
<gene>
    <name evidence="2" type="ORF">SAMN05444350_13131</name>
</gene>
<dbReference type="GeneID" id="92714018"/>
<dbReference type="Pfam" id="PF16410">
    <property type="entry name" value="DUF5018"/>
    <property type="match status" value="1"/>
</dbReference>
<evidence type="ECO:0000313" key="2">
    <source>
        <dbReference type="EMBL" id="SHJ49058.1"/>
    </source>
</evidence>
<organism evidence="2 3">
    <name type="scientific">Bacteroides stercorirosoris</name>
    <dbReference type="NCBI Taxonomy" id="871324"/>
    <lineage>
        <taxon>Bacteria</taxon>
        <taxon>Pseudomonadati</taxon>
        <taxon>Bacteroidota</taxon>
        <taxon>Bacteroidia</taxon>
        <taxon>Bacteroidales</taxon>
        <taxon>Bacteroidaceae</taxon>
        <taxon>Bacteroides</taxon>
    </lineage>
</organism>
<feature type="domain" description="DUF5018" evidence="1">
    <location>
        <begin position="7"/>
        <end position="354"/>
    </location>
</feature>
<dbReference type="PROSITE" id="PS51257">
    <property type="entry name" value="PROKAR_LIPOPROTEIN"/>
    <property type="match status" value="1"/>
</dbReference>
<reference evidence="3" key="1">
    <citation type="submission" date="2016-11" db="EMBL/GenBank/DDBJ databases">
        <authorList>
            <person name="Varghese N."/>
            <person name="Submissions S."/>
        </authorList>
    </citation>
    <scope>NUCLEOTIDE SEQUENCE [LARGE SCALE GENOMIC DNA]</scope>
    <source>
        <strain evidence="3">DSM 26884</strain>
    </source>
</reference>
<proteinExistence type="predicted"/>
<evidence type="ECO:0000259" key="1">
    <source>
        <dbReference type="Pfam" id="PF16410"/>
    </source>
</evidence>
<dbReference type="RefSeq" id="WP_073314581.1">
    <property type="nucleotide sequence ID" value="NZ_FQZN01000031.1"/>
</dbReference>
<name>A0A1M6JQW8_9BACE</name>
<dbReference type="AlphaFoldDB" id="A0A1M6JQW8"/>
<dbReference type="InterPro" id="IPR032186">
    <property type="entry name" value="DUF5018"/>
</dbReference>
<keyword evidence="3" id="KW-1185">Reference proteome</keyword>
<sequence>MKKIYSILLGAVAVLSACHEPEYVSPTAERQGLTSLTAIFTSGPFINQPMAKLSVTDEATDRYVIQVPWFYPTTSDDETTPYMNKVRMQAELQENCFIEPALTILDLTQENYFTYTNAQGAKRKICITGERVKSNACELLAFSLQEPAIAGIVDKANKKISLISADDLSACLGEAEISAHATISPDPSITPLNYNEPIEFTVTAHNGVDKAVYTVKKEVPAKIPSGFNKESVEQLFNFDPVATLGMPNYTTSIAPSMAAINSHLIVCLGDGSAPVYLNRITGVKMGNINLGSATAGSITSDEANHMLIVNHAEPGTAVNIYKTSSVTEAPVLFHSFTNDAGLPMGTKMKVIGNIDEDAIITISNEGIDGVTASSKFTSILVRSGAVASVQVMDISATGIAWGSAPVNVATVVAASTDPTDGCFESKYDPSDFCWIKADGTIGAQLPSDLTGWGLNPNCLDSKRFNNVNYVALFVVSHFPHWGMGPQLYLYNVNDKTQLTGSDVASAPCLVLANQNIGWYQQADAGVASGDVLIAPTADGFKFYLYYYDHNSGVIGAYAADCIAQ</sequence>
<accession>A0A1M6JQW8</accession>
<dbReference type="Gene3D" id="2.60.40.2340">
    <property type="match status" value="1"/>
</dbReference>